<evidence type="ECO:0000313" key="3">
    <source>
        <dbReference type="Proteomes" id="UP000694701"/>
    </source>
</evidence>
<dbReference type="AlphaFoldDB" id="A0A8C2D8J1"/>
<dbReference type="InterPro" id="IPR036116">
    <property type="entry name" value="FN3_sf"/>
</dbReference>
<proteinExistence type="predicted"/>
<dbReference type="InterPro" id="IPR013783">
    <property type="entry name" value="Ig-like_fold"/>
</dbReference>
<dbReference type="InterPro" id="IPR003961">
    <property type="entry name" value="FN3_dom"/>
</dbReference>
<dbReference type="PANTHER" id="PTHR47135:SF3">
    <property type="entry name" value="FIBRONECTIN TYPE-III DOMAIN-CONTAINING PROTEIN"/>
    <property type="match status" value="1"/>
</dbReference>
<protein>
    <recommendedName>
        <fullName evidence="1">Fibronectin type-III domain-containing protein</fullName>
    </recommendedName>
</protein>
<dbReference type="Gene3D" id="2.60.40.10">
    <property type="entry name" value="Immunoglobulins"/>
    <property type="match status" value="4"/>
</dbReference>
<dbReference type="CDD" id="cd00063">
    <property type="entry name" value="FN3"/>
    <property type="match status" value="1"/>
</dbReference>
<accession>A0A8C2D8J1</accession>
<organism evidence="2 3">
    <name type="scientific">Cyprinus carpio</name>
    <name type="common">Common carp</name>
    <dbReference type="NCBI Taxonomy" id="7962"/>
    <lineage>
        <taxon>Eukaryota</taxon>
        <taxon>Metazoa</taxon>
        <taxon>Chordata</taxon>
        <taxon>Craniata</taxon>
        <taxon>Vertebrata</taxon>
        <taxon>Euteleostomi</taxon>
        <taxon>Actinopterygii</taxon>
        <taxon>Neopterygii</taxon>
        <taxon>Teleostei</taxon>
        <taxon>Ostariophysi</taxon>
        <taxon>Cypriniformes</taxon>
        <taxon>Cyprinidae</taxon>
        <taxon>Cyprininae</taxon>
        <taxon>Cyprinus</taxon>
    </lineage>
</organism>
<feature type="domain" description="Fibronectin type-III" evidence="1">
    <location>
        <begin position="371"/>
        <end position="456"/>
    </location>
</feature>
<dbReference type="Proteomes" id="UP000694701">
    <property type="component" value="Unplaced"/>
</dbReference>
<evidence type="ECO:0000313" key="2">
    <source>
        <dbReference type="Ensembl" id="ENSCCRP00020023070.1"/>
    </source>
</evidence>
<feature type="domain" description="Fibronectin type-III" evidence="1">
    <location>
        <begin position="196"/>
        <end position="284"/>
    </location>
</feature>
<dbReference type="PROSITE" id="PS50853">
    <property type="entry name" value="FN3"/>
    <property type="match status" value="3"/>
</dbReference>
<dbReference type="SMART" id="SM00060">
    <property type="entry name" value="FN3"/>
    <property type="match status" value="4"/>
</dbReference>
<sequence length="456" mass="48371">MLKKNVFGNLTRLSVFCTAPCIPQNLVSSFDCDMRVGSLIWEASENAEMYLVSAESTSGHRVELSTNTTSAQFSEFECGQSYYLTVQVVGNVCRSQPSNASVLQTEPCTPTSVFGFTDCISNIATVSWEPAEGAEYYTATVQGPNGPLGTCMSWLSSCGMPKLSCGETYNVSVIASSRQCNSTPSALSALNSVPCVPTGVSVVLDCATAEANVSWNASMGALNYVAYAWSRTFNFMSCESSGPVTHCTLNDLICGDNYTVQVIAVGDECSSLPSQAEHFRTVPCAPEVTATLDCYTDSVLLQWTPTDGSISYTANAETPKGLVSTCSSNSTNCELRGLACGQTYNVTMISYDGHCHSMPGTALAVASVPCPPEKVESNLLCSTNSAHVQWNLGAGAESYEVHAISTGGQMTRCDSTNTSCVMPNLVCGSIYNISVLAIGHQCNVSRSEITTLHSGW</sequence>
<dbReference type="SUPFAM" id="SSF49265">
    <property type="entry name" value="Fibronectin type III"/>
    <property type="match status" value="3"/>
</dbReference>
<name>A0A8C2D8J1_CYPCA</name>
<evidence type="ECO:0000259" key="1">
    <source>
        <dbReference type="PROSITE" id="PS50853"/>
    </source>
</evidence>
<dbReference type="Ensembl" id="ENSCCRT00020025323.1">
    <property type="protein sequence ID" value="ENSCCRP00020023070.1"/>
    <property type="gene ID" value="ENSCCRG00020010740.1"/>
</dbReference>
<dbReference type="PANTHER" id="PTHR47135">
    <property type="entry name" value="FIBRONECTIN TYPE III DOMAIN-CONTAINING PROTEIN 7"/>
    <property type="match status" value="1"/>
</dbReference>
<reference evidence="2" key="1">
    <citation type="submission" date="2025-08" db="UniProtKB">
        <authorList>
            <consortium name="Ensembl"/>
        </authorList>
    </citation>
    <scope>IDENTIFICATION</scope>
</reference>
<feature type="domain" description="Fibronectin type-III" evidence="1">
    <location>
        <begin position="22"/>
        <end position="108"/>
    </location>
</feature>